<accession>A0A5C6AKT4</accession>
<name>A0A5C6AKT4_9BACT</name>
<dbReference type="EMBL" id="SJPR01000001">
    <property type="protein sequence ID" value="TWU00635.1"/>
    <property type="molecule type" value="Genomic_DNA"/>
</dbReference>
<dbReference type="Gene3D" id="3.40.390.70">
    <property type="match status" value="1"/>
</dbReference>
<gene>
    <name evidence="2" type="ORF">Pla108_15870</name>
</gene>
<dbReference type="AlphaFoldDB" id="A0A5C6AKT4"/>
<dbReference type="InterPro" id="IPR011201">
    <property type="entry name" value="Zinc-ribbon_6_bact"/>
</dbReference>
<comment type="caution">
    <text evidence="2">The sequence shown here is derived from an EMBL/GenBank/DDBJ whole genome shotgun (WGS) entry which is preliminary data.</text>
</comment>
<dbReference type="Pfam" id="PF10005">
    <property type="entry name" value="Zn_ribbon_DZR_6"/>
    <property type="match status" value="1"/>
</dbReference>
<evidence type="ECO:0000313" key="2">
    <source>
        <dbReference type="EMBL" id="TWU00635.1"/>
    </source>
</evidence>
<protein>
    <recommendedName>
        <fullName evidence="1">Zinc-ribbon domain-containing protein</fullName>
    </recommendedName>
</protein>
<dbReference type="RefSeq" id="WP_197526340.1">
    <property type="nucleotide sequence ID" value="NZ_SJPR01000001.1"/>
</dbReference>
<dbReference type="Pfam" id="PF15887">
    <property type="entry name" value="Peptidase_Mx"/>
    <property type="match status" value="1"/>
</dbReference>
<dbReference type="Proteomes" id="UP000317421">
    <property type="component" value="Unassembled WGS sequence"/>
</dbReference>
<evidence type="ECO:0000259" key="1">
    <source>
        <dbReference type="Pfam" id="PF10005"/>
    </source>
</evidence>
<dbReference type="InterPro" id="IPR031321">
    <property type="entry name" value="UCP012641"/>
</dbReference>
<reference evidence="2 3" key="1">
    <citation type="submission" date="2019-02" db="EMBL/GenBank/DDBJ databases">
        <title>Deep-cultivation of Planctomycetes and their phenomic and genomic characterization uncovers novel biology.</title>
        <authorList>
            <person name="Wiegand S."/>
            <person name="Jogler M."/>
            <person name="Boedeker C."/>
            <person name="Pinto D."/>
            <person name="Vollmers J."/>
            <person name="Rivas-Marin E."/>
            <person name="Kohn T."/>
            <person name="Peeters S.H."/>
            <person name="Heuer A."/>
            <person name="Rast P."/>
            <person name="Oberbeckmann S."/>
            <person name="Bunk B."/>
            <person name="Jeske O."/>
            <person name="Meyerdierks A."/>
            <person name="Storesund J.E."/>
            <person name="Kallscheuer N."/>
            <person name="Luecker S."/>
            <person name="Lage O.M."/>
            <person name="Pohl T."/>
            <person name="Merkel B.J."/>
            <person name="Hornburger P."/>
            <person name="Mueller R.-W."/>
            <person name="Bruemmer F."/>
            <person name="Labrenz M."/>
            <person name="Spormann A.M."/>
            <person name="Op Den Camp H."/>
            <person name="Overmann J."/>
            <person name="Amann R."/>
            <person name="Jetten M.S.M."/>
            <person name="Mascher T."/>
            <person name="Medema M.H."/>
            <person name="Devos D.P."/>
            <person name="Kaster A.-K."/>
            <person name="Ovreas L."/>
            <person name="Rohde M."/>
            <person name="Galperin M.Y."/>
            <person name="Jogler C."/>
        </authorList>
    </citation>
    <scope>NUCLEOTIDE SEQUENCE [LARGE SCALE GENOMIC DNA]</scope>
    <source>
        <strain evidence="2 3">Pla108</strain>
    </source>
</reference>
<organism evidence="2 3">
    <name type="scientific">Botrimarina colliarenosi</name>
    <dbReference type="NCBI Taxonomy" id="2528001"/>
    <lineage>
        <taxon>Bacteria</taxon>
        <taxon>Pseudomonadati</taxon>
        <taxon>Planctomycetota</taxon>
        <taxon>Planctomycetia</taxon>
        <taxon>Pirellulales</taxon>
        <taxon>Lacipirellulaceae</taxon>
        <taxon>Botrimarina</taxon>
    </lineage>
</organism>
<keyword evidence="3" id="KW-1185">Reference proteome</keyword>
<evidence type="ECO:0000313" key="3">
    <source>
        <dbReference type="Proteomes" id="UP000317421"/>
    </source>
</evidence>
<sequence>MLTYQCDCGATLFFDSTHCVACGLDCGWCDSCRRIASVKVADGVKHCGNPDCGVVVFPCVSAVNWSACNALVGKEGNLCRSCVTTTDLPDLSQGMHLPRWRLLEEAKRRLIYDLDRLGIAWEINQPNLTFRFLADTPEEHVITGHENGVVTINLDEADPVAREKARQEFGEPQRTLIGHLRHEASHYLWQTHVQGRDEAACVRLFGDHNNPSYSEAMPAYYEQGPPDDWAEHFISAYASSHPWEDFAETAAFYLDMRSVVETVGQHFGRNNAPVGRQSCDTLLANYSEAGFGLNEVNRCLGLTDALPEVVSPPVVEKLRYIDSLLSRPVG</sequence>
<feature type="domain" description="Zinc-ribbon" evidence="1">
    <location>
        <begin position="4"/>
        <end position="93"/>
    </location>
</feature>
<proteinExistence type="predicted"/>